<dbReference type="AlphaFoldDB" id="A0A316MI02"/>
<gene>
    <name evidence="1" type="ORF">DBY38_12225</name>
</gene>
<sequence length="264" mass="31088">MSENKGIFFKRFDGNVRKVFFDDKKKYMVLSWIIFKTNYQTEYNGLKRNECYFSYSAVENECNVGRKKLQNILSELENEGFISWVHKSKSKNTTSIIYLIENGYGSENGLKYGLENGKSLENNIIDAYKDTVKDTVKNTVKDTSSRNISKNISNKYNSIFNCWIESNIKNHRALTDSMKKAIDKTLKEYSIDEIQQAIRNYGTMYNDENYQWCDYQWSLNEFILRKDKDGIRQVEMFLNTGSKYLNYLKSKEEINHGTSNMDFC</sequence>
<name>A0A316MI02_9CLOT</name>
<comment type="caution">
    <text evidence="1">The sequence shown here is derived from an EMBL/GenBank/DDBJ whole genome shotgun (WGS) entry which is preliminary data.</text>
</comment>
<evidence type="ECO:0000313" key="1">
    <source>
        <dbReference type="EMBL" id="PWL52080.1"/>
    </source>
</evidence>
<accession>A0A316MI02</accession>
<reference evidence="1 2" key="1">
    <citation type="submission" date="2018-03" db="EMBL/GenBank/DDBJ databases">
        <title>The uncultured portion of the human microbiome is neutrally assembled.</title>
        <authorList>
            <person name="Jeraldo P."/>
            <person name="Boardman L."/>
            <person name="White B.A."/>
            <person name="Nelson H."/>
            <person name="Goldenfeld N."/>
            <person name="Chia N."/>
        </authorList>
    </citation>
    <scope>NUCLEOTIDE SEQUENCE [LARGE SCALE GENOMIC DNA]</scope>
    <source>
        <strain evidence="1">CIM:MAG 903</strain>
    </source>
</reference>
<dbReference type="EMBL" id="QAMZ01000052">
    <property type="protein sequence ID" value="PWL52080.1"/>
    <property type="molecule type" value="Genomic_DNA"/>
</dbReference>
<protein>
    <submittedName>
        <fullName evidence="1">Uncharacterized protein</fullName>
    </submittedName>
</protein>
<dbReference type="Proteomes" id="UP000246114">
    <property type="component" value="Unassembled WGS sequence"/>
</dbReference>
<organism evidence="1 2">
    <name type="scientific">Clostridium cadaveris</name>
    <dbReference type="NCBI Taxonomy" id="1529"/>
    <lineage>
        <taxon>Bacteria</taxon>
        <taxon>Bacillati</taxon>
        <taxon>Bacillota</taxon>
        <taxon>Clostridia</taxon>
        <taxon>Eubacteriales</taxon>
        <taxon>Clostridiaceae</taxon>
        <taxon>Clostridium</taxon>
    </lineage>
</organism>
<proteinExistence type="predicted"/>
<evidence type="ECO:0000313" key="2">
    <source>
        <dbReference type="Proteomes" id="UP000246114"/>
    </source>
</evidence>